<feature type="non-terminal residue" evidence="2">
    <location>
        <position position="261"/>
    </location>
</feature>
<organism evidence="2">
    <name type="scientific">marine metagenome</name>
    <dbReference type="NCBI Taxonomy" id="408172"/>
    <lineage>
        <taxon>unclassified sequences</taxon>
        <taxon>metagenomes</taxon>
        <taxon>ecological metagenomes</taxon>
    </lineage>
</organism>
<name>A0A382UEW4_9ZZZZ</name>
<proteinExistence type="predicted"/>
<reference evidence="2" key="1">
    <citation type="submission" date="2018-05" db="EMBL/GenBank/DDBJ databases">
        <authorList>
            <person name="Lanie J.A."/>
            <person name="Ng W.-L."/>
            <person name="Kazmierczak K.M."/>
            <person name="Andrzejewski T.M."/>
            <person name="Davidsen T.M."/>
            <person name="Wayne K.J."/>
            <person name="Tettelin H."/>
            <person name="Glass J.I."/>
            <person name="Rusch D."/>
            <person name="Podicherti R."/>
            <person name="Tsui H.-C.T."/>
            <person name="Winkler M.E."/>
        </authorList>
    </citation>
    <scope>NUCLEOTIDE SEQUENCE</scope>
</reference>
<feature type="region of interest" description="Disordered" evidence="1">
    <location>
        <begin position="66"/>
        <end position="94"/>
    </location>
</feature>
<protein>
    <submittedName>
        <fullName evidence="2">Uncharacterized protein</fullName>
    </submittedName>
</protein>
<dbReference type="EMBL" id="UINC01143626">
    <property type="protein sequence ID" value="SVD32652.1"/>
    <property type="molecule type" value="Genomic_DNA"/>
</dbReference>
<dbReference type="AlphaFoldDB" id="A0A382UEW4"/>
<evidence type="ECO:0000313" key="2">
    <source>
        <dbReference type="EMBL" id="SVD32652.1"/>
    </source>
</evidence>
<evidence type="ECO:0000256" key="1">
    <source>
        <dbReference type="SAM" id="MobiDB-lite"/>
    </source>
</evidence>
<sequence length="261" mass="30286">MRQVRCPNCGKLSGVVSEGKIRCTTSNFSVSCGYHDYYGAAGEKLKESDQTIYDANVRRENRRKREIEEAKKGEARAQERRAKEQERRERERERWRKRISDNPSLRLGEYLETEVRKHYQEDDESGWKRENIYFIELEKPRFLTSCTFPNGNYPILSDYDCAGYICIKSCTGDPEEDFLKLSTRKFPINTGGMGVVGTQNAPSLAERIIMKHGQKASKSLTDNYGFRNIPGGYGDNTRRLLMNWLGWALYNVGYWVWVDAE</sequence>
<gene>
    <name evidence="2" type="ORF">METZ01_LOCUS385506</name>
</gene>
<accession>A0A382UEW4</accession>